<reference evidence="3" key="1">
    <citation type="submission" date="2021-02" db="EMBL/GenBank/DDBJ databases">
        <authorList>
            <person name="Dougan E. K."/>
            <person name="Rhodes N."/>
            <person name="Thang M."/>
            <person name="Chan C."/>
        </authorList>
    </citation>
    <scope>NUCLEOTIDE SEQUENCE</scope>
</reference>
<organism evidence="3 4">
    <name type="scientific">Symbiodinium natans</name>
    <dbReference type="NCBI Taxonomy" id="878477"/>
    <lineage>
        <taxon>Eukaryota</taxon>
        <taxon>Sar</taxon>
        <taxon>Alveolata</taxon>
        <taxon>Dinophyceae</taxon>
        <taxon>Suessiales</taxon>
        <taxon>Symbiodiniaceae</taxon>
        <taxon>Symbiodinium</taxon>
    </lineage>
</organism>
<dbReference type="InterPro" id="IPR000477">
    <property type="entry name" value="RT_dom"/>
</dbReference>
<feature type="compositionally biased region" description="Basic and acidic residues" evidence="1">
    <location>
        <begin position="608"/>
        <end position="622"/>
    </location>
</feature>
<feature type="region of interest" description="Disordered" evidence="1">
    <location>
        <begin position="600"/>
        <end position="685"/>
    </location>
</feature>
<evidence type="ECO:0000313" key="4">
    <source>
        <dbReference type="Proteomes" id="UP000604046"/>
    </source>
</evidence>
<evidence type="ECO:0000313" key="3">
    <source>
        <dbReference type="EMBL" id="CAE7191718.1"/>
    </source>
</evidence>
<feature type="region of interest" description="Disordered" evidence="1">
    <location>
        <begin position="555"/>
        <end position="587"/>
    </location>
</feature>
<name>A0A812J244_9DINO</name>
<dbReference type="PROSITE" id="PS50878">
    <property type="entry name" value="RT_POL"/>
    <property type="match status" value="1"/>
</dbReference>
<keyword evidence="4" id="KW-1185">Reference proteome</keyword>
<dbReference type="Pfam" id="PF00078">
    <property type="entry name" value="RVT_1"/>
    <property type="match status" value="1"/>
</dbReference>
<dbReference type="Proteomes" id="UP000604046">
    <property type="component" value="Unassembled WGS sequence"/>
</dbReference>
<gene>
    <name evidence="3" type="ORF">SNAT2548_LOCUS5061</name>
</gene>
<dbReference type="EMBL" id="CAJNDS010000316">
    <property type="protein sequence ID" value="CAE7191718.1"/>
    <property type="molecule type" value="Genomic_DNA"/>
</dbReference>
<sequence>MSVKAPGPDGWDIPFIKKLEPQHCDSLVELFTMMEREAALPHQMQFSLVVLLPKNETIERPIALMHCLLKAYLKMRWPLISQWLEDVDRQLWWDSAKKGTSTLDVSLKRMVAFEGSRCNNRHRVTLFVDLTTFYEGVPHEDLIRKALAMNFPAPLLNFVLQAYKGPRLIQCEEGVSPVLFASKGIQAGCPLGPILAKVALADPCEEALSGSSAKDTSVWIDDIAVDAEELNPGLAARNILALSKRLFAALRQRGHTPSASKTYFLASSKEAEQSLKRIRAESDPPVSSLGRDLGITTAGARRRTTKGAMSRFKKGGKRLQRLHRLQVPQARQRARLFSASVLTSGLWGHQGQGVSPKNLKMVRFQAAVLNNKHKLGSVDITLDLQEHVKDPMEGIIVQHWRAMSKLVRNDLPWFVRTWDVLSSGLQGQHRWKKVAGPTAALIAYLKDLNVEASNEAPFNFMRTFAAKRTNLLPSEQFGKGRFLLQAKDLAHIAPFVMSRAVLNMFSMTVSGGNIGLRASAESLALGVDLPCLTSAPQPRSVSMLPVYLNQTGSRSSQQYLTMGGQGKGKGYGRSVHRNDPQQEERWQELDAKRWDNWQSRTSRSTAVRNRDRPNKAERELTKRTARVKAKPAQSPRQPPPPPPSRRRKEASAPSLGQAQAKEEWEALPQVTSPKSVKSELSSDSSSVEILDSELTPWDRRVFLKGVQQVMLEHAPVHLVSASIPNIKAPFRPEYYLHKEVLLLRHPLLKQWQETTVQRAGKPGQHRIAFDLGEHVLKIGEHGDEAEFCRWFPGLTARVLWAGPVRVAFTGKPPPCGEETVLQGEIQEKVELAVPWLEMQGVNSSGAWQWLVYTLVALMWLEWHGVHLKDLGASNLSLTLGQTAHPYLKLCDAGSWYWGKKQSVLPGFWAVVSRPRRDEGASPKSRLLCWEEETSPADEQAPEPGPQHVQPPEPLVDNQAQGMRNPGVVLRENPQLEQHNPVHRPPAVVANQAERDEAPGIVLRENPHAPGAGPVLGAPDQDSCSEESEEEPMVPDPIVHPEPPPAPPAAPMLPAPLNFDGMDQEAGAAFAIAERARNTKPGLVAFKSDLGYAGVFQALPKDLIHVWFNDTGDSTAEYIHNGRTRFGYDVGGGYVLKVGTKQAFGDEVAISALLPKVAATIIGAGSTTLQVLLSGRPWEFRSHLVAWSMVEKVELLTDFGSRNQIHPQWSLYAFALLLQLSRHFALRDVSKTNLGIKPGLSAAKPMLCFFDLADWRFEGLNAGSWFPKYSLRSFIETLRCVCDVTPLEPYLRRQAVVPCLNDIIAVLPDALKANLEIQMVLMNGRRSRYGSTDTILDMTAHEVQDPYLIVVTQHVESLFRMMARCNRMGWEAVQDTWRVVWKRLEAAKHGWPVVTGPISAMCQYLRDLQVDGHDPSRWVFEERVLEIKPSEVSVVCQTSSFLTDIIKTQRSRRIGSASSAAGAAGGVDWTVPRRLLKSVRTKTTRYAYRAVFQGSILHNGNGGKDICKFCGDPGATLRHLMYECPSFPGGMRLPGYVLAEKRRFPDDCLWLRGMLPLKYLPVAPSGDLEVVKTGVFLTSSQVVADGLVVATDASGGKFTKDPRLRRVSWSVVVGRVQDGLFQANQCADELAGKRAATIPPVAGRKVQDLDRPRFPRLLGGRTLQGSWPLLARAAPTNGRGEVVALYGLAASPPSGSSAALSFSSFGPALSGQKPYPSHPSAKEGSERATSSRDLPNQHARPRSPSESRARPPADPAPEAEESPWGRRQRMRREAQDFTPGVRAAGEAASYIKRPTSPRHFLPPDLTLTWDPIRQVVVEARVLTRLGWGQSRVGYQLSQALVLKLTDDASLNGPEIDMARRFPRLMAPILTSGSMWIGLGPEGEPGAGLHRFLYHVQEHRCQACEWLQENAANGLRVHSYLLATLATLFGLMPRMWACQT</sequence>
<feature type="region of interest" description="Disordered" evidence="1">
    <location>
        <begin position="932"/>
        <end position="960"/>
    </location>
</feature>
<protein>
    <recommendedName>
        <fullName evidence="2">Reverse transcriptase domain-containing protein</fullName>
    </recommendedName>
</protein>
<feature type="compositionally biased region" description="Basic and acidic residues" evidence="1">
    <location>
        <begin position="576"/>
        <end position="587"/>
    </location>
</feature>
<feature type="compositionally biased region" description="Basic and acidic residues" evidence="1">
    <location>
        <begin position="1719"/>
        <end position="1729"/>
    </location>
</feature>
<comment type="caution">
    <text evidence="3">The sequence shown here is derived from an EMBL/GenBank/DDBJ whole genome shotgun (WGS) entry which is preliminary data.</text>
</comment>
<feature type="compositionally biased region" description="Low complexity" evidence="1">
    <location>
        <begin position="672"/>
        <end position="685"/>
    </location>
</feature>
<feature type="compositionally biased region" description="Acidic residues" evidence="1">
    <location>
        <begin position="1022"/>
        <end position="1032"/>
    </location>
</feature>
<feature type="compositionally biased region" description="Pro residues" evidence="1">
    <location>
        <begin position="942"/>
        <end position="953"/>
    </location>
</feature>
<feature type="region of interest" description="Disordered" evidence="1">
    <location>
        <begin position="1708"/>
        <end position="1788"/>
    </location>
</feature>
<evidence type="ECO:0000256" key="1">
    <source>
        <dbReference type="SAM" id="MobiDB-lite"/>
    </source>
</evidence>
<feature type="domain" description="Reverse transcriptase" evidence="2">
    <location>
        <begin position="33"/>
        <end position="293"/>
    </location>
</feature>
<dbReference type="PANTHER" id="PTHR19446">
    <property type="entry name" value="REVERSE TRANSCRIPTASES"/>
    <property type="match status" value="1"/>
</dbReference>
<feature type="region of interest" description="Disordered" evidence="1">
    <location>
        <begin position="1004"/>
        <end position="1035"/>
    </location>
</feature>
<accession>A0A812J244</accession>
<proteinExistence type="predicted"/>
<evidence type="ECO:0000259" key="2">
    <source>
        <dbReference type="PROSITE" id="PS50878"/>
    </source>
</evidence>